<keyword evidence="2" id="KW-1133">Transmembrane helix</keyword>
<feature type="transmembrane region" description="Helical" evidence="2">
    <location>
        <begin position="68"/>
        <end position="91"/>
    </location>
</feature>
<evidence type="ECO:0000313" key="3">
    <source>
        <dbReference type="EnsemblMetazoa" id="tetur04g08520.1"/>
    </source>
</evidence>
<feature type="region of interest" description="Disordered" evidence="1">
    <location>
        <begin position="100"/>
        <end position="125"/>
    </location>
</feature>
<evidence type="ECO:0000256" key="2">
    <source>
        <dbReference type="SAM" id="Phobius"/>
    </source>
</evidence>
<dbReference type="EMBL" id="CAEY01001379">
    <property type="status" value="NOT_ANNOTATED_CDS"/>
    <property type="molecule type" value="Genomic_DNA"/>
</dbReference>
<dbReference type="AlphaFoldDB" id="T1K3F7"/>
<dbReference type="EnsemblMetazoa" id="tetur04g08520.1">
    <property type="protein sequence ID" value="tetur04g08520.1"/>
    <property type="gene ID" value="tetur04g08520"/>
</dbReference>
<dbReference type="Proteomes" id="UP000015104">
    <property type="component" value="Unassembled WGS sequence"/>
</dbReference>
<evidence type="ECO:0000256" key="1">
    <source>
        <dbReference type="SAM" id="MobiDB-lite"/>
    </source>
</evidence>
<proteinExistence type="predicted"/>
<keyword evidence="2" id="KW-0472">Membrane</keyword>
<name>T1K3F7_TETUR</name>
<feature type="compositionally biased region" description="Polar residues" evidence="1">
    <location>
        <begin position="115"/>
        <end position="125"/>
    </location>
</feature>
<accession>T1K3F7</accession>
<organism evidence="3 4">
    <name type="scientific">Tetranychus urticae</name>
    <name type="common">Two-spotted spider mite</name>
    <dbReference type="NCBI Taxonomy" id="32264"/>
    <lineage>
        <taxon>Eukaryota</taxon>
        <taxon>Metazoa</taxon>
        <taxon>Ecdysozoa</taxon>
        <taxon>Arthropoda</taxon>
        <taxon>Chelicerata</taxon>
        <taxon>Arachnida</taxon>
        <taxon>Acari</taxon>
        <taxon>Acariformes</taxon>
        <taxon>Trombidiformes</taxon>
        <taxon>Prostigmata</taxon>
        <taxon>Eleutherengona</taxon>
        <taxon>Raphignathae</taxon>
        <taxon>Tetranychoidea</taxon>
        <taxon>Tetranychidae</taxon>
        <taxon>Tetranychus</taxon>
    </lineage>
</organism>
<sequence>MTSRRRSFSNNLRVTCRISAQRREESLEVEGLLVRQGLPSVLYPTIWSTLKAKVTINNTISTLTVNKFVILNVSINLFFWFNTFLTTFYFISFQVDSQKEDNGHECKDGQLGYQKPQQDNITRCH</sequence>
<evidence type="ECO:0000313" key="4">
    <source>
        <dbReference type="Proteomes" id="UP000015104"/>
    </source>
</evidence>
<reference evidence="4" key="1">
    <citation type="submission" date="2011-08" db="EMBL/GenBank/DDBJ databases">
        <authorList>
            <person name="Rombauts S."/>
        </authorList>
    </citation>
    <scope>NUCLEOTIDE SEQUENCE</scope>
    <source>
        <strain evidence="4">London</strain>
    </source>
</reference>
<keyword evidence="4" id="KW-1185">Reference proteome</keyword>
<keyword evidence="2" id="KW-0812">Transmembrane</keyword>
<protein>
    <submittedName>
        <fullName evidence="3">Uncharacterized protein</fullName>
    </submittedName>
</protein>
<dbReference type="HOGENOM" id="CLU_1995506_0_0_1"/>
<reference evidence="3" key="2">
    <citation type="submission" date="2015-06" db="UniProtKB">
        <authorList>
            <consortium name="EnsemblMetazoa"/>
        </authorList>
    </citation>
    <scope>IDENTIFICATION</scope>
</reference>